<feature type="region of interest" description="Disordered" evidence="1">
    <location>
        <begin position="298"/>
        <end position="357"/>
    </location>
</feature>
<name>A0A166SCN2_9AGAM</name>
<feature type="domain" description="T6SS Phospholipase effector Tle1-like catalytic" evidence="2">
    <location>
        <begin position="88"/>
        <end position="401"/>
    </location>
</feature>
<protein>
    <recommendedName>
        <fullName evidence="2">T6SS Phospholipase effector Tle1-like catalytic domain-containing protein</fullName>
    </recommendedName>
</protein>
<keyword evidence="4" id="KW-1185">Reference proteome</keyword>
<dbReference type="OrthoDB" id="3162439at2759"/>
<sequence>MAAPSPNPALLPGPAKPSLRPIQTEATNPNPNDAYPEIKDTESPTQESSGSSLLGRAESTQKRAPGHGVRISERFDDVIPHPDEVHHRNLVLCFDGTGDQFDGDNSNIVEFFSMLKREDVTQQLVYYQAGIGTYTIPEVASSIGASYQKLLDTMIGIHLDAHIMGGYEFLMQNYKAGDKIFIFGFSRGAYTARALAGMIHKIGLLPPCNHQQVPFAYKMYTQDDEQGWQQSNAFKKTFGIDVDIEMVGVWDTVGSVGIVPRRLPFTKSNSHIRFFRHAISLDERRARFKANLWNRPTEEDHATGVKKGEMPRHKTPERRAGTMGLHHSSTMNGDTLRSGKSMSRSARDELERKYTDPDVEQPTDIEEVWFSGAHCDVGGGSVANGTRHCLARIPLRWMIRQCFILKTGILFHSTKFKEVGIDPATIYPHVLKRPPPILYTPGTLATRYAQPINFAKDYKETVKIRDPFINEEEEDLLDSLTPIYDQLRLASFWWALEMLPNRQRYQKADDSWTTKRGVNFGKGRTIPKQVELGVNVHRTVHTRMSATDLFMDGNKKLRTYVPAAKWDIEPQWVD</sequence>
<evidence type="ECO:0000259" key="2">
    <source>
        <dbReference type="Pfam" id="PF09994"/>
    </source>
</evidence>
<feature type="region of interest" description="Disordered" evidence="1">
    <location>
        <begin position="1"/>
        <end position="71"/>
    </location>
</feature>
<accession>A0A166SCN2</accession>
<gene>
    <name evidence="3" type="ORF">FIBSPDRAFT_816221</name>
</gene>
<reference evidence="3 4" key="1">
    <citation type="journal article" date="2016" name="Mol. Biol. Evol.">
        <title>Comparative Genomics of Early-Diverging Mushroom-Forming Fungi Provides Insights into the Origins of Lignocellulose Decay Capabilities.</title>
        <authorList>
            <person name="Nagy L.G."/>
            <person name="Riley R."/>
            <person name="Tritt A."/>
            <person name="Adam C."/>
            <person name="Daum C."/>
            <person name="Floudas D."/>
            <person name="Sun H."/>
            <person name="Yadav J.S."/>
            <person name="Pangilinan J."/>
            <person name="Larsson K.H."/>
            <person name="Matsuura K."/>
            <person name="Barry K."/>
            <person name="Labutti K."/>
            <person name="Kuo R."/>
            <person name="Ohm R.A."/>
            <person name="Bhattacharya S.S."/>
            <person name="Shirouzu T."/>
            <person name="Yoshinaga Y."/>
            <person name="Martin F.M."/>
            <person name="Grigoriev I.V."/>
            <person name="Hibbett D.S."/>
        </authorList>
    </citation>
    <scope>NUCLEOTIDE SEQUENCE [LARGE SCALE GENOMIC DNA]</scope>
    <source>
        <strain evidence="3 4">CBS 109695</strain>
    </source>
</reference>
<dbReference type="InterPro" id="IPR018712">
    <property type="entry name" value="Tle1-like_cat"/>
</dbReference>
<dbReference type="Pfam" id="PF09994">
    <property type="entry name" value="T6SS_Tle1-like_cat"/>
    <property type="match status" value="1"/>
</dbReference>
<evidence type="ECO:0000313" key="3">
    <source>
        <dbReference type="EMBL" id="KZP29293.1"/>
    </source>
</evidence>
<evidence type="ECO:0000256" key="1">
    <source>
        <dbReference type="SAM" id="MobiDB-lite"/>
    </source>
</evidence>
<dbReference type="AlphaFoldDB" id="A0A166SCN2"/>
<dbReference type="EMBL" id="KV417499">
    <property type="protein sequence ID" value="KZP29293.1"/>
    <property type="molecule type" value="Genomic_DNA"/>
</dbReference>
<feature type="compositionally biased region" description="Basic and acidic residues" evidence="1">
    <location>
        <begin position="345"/>
        <end position="356"/>
    </location>
</feature>
<organism evidence="3 4">
    <name type="scientific">Athelia psychrophila</name>
    <dbReference type="NCBI Taxonomy" id="1759441"/>
    <lineage>
        <taxon>Eukaryota</taxon>
        <taxon>Fungi</taxon>
        <taxon>Dikarya</taxon>
        <taxon>Basidiomycota</taxon>
        <taxon>Agaricomycotina</taxon>
        <taxon>Agaricomycetes</taxon>
        <taxon>Agaricomycetidae</taxon>
        <taxon>Atheliales</taxon>
        <taxon>Atheliaceae</taxon>
        <taxon>Athelia</taxon>
    </lineage>
</organism>
<dbReference type="PANTHER" id="PTHR33840:SF2">
    <property type="entry name" value="TLE1 PHOSPHOLIPASE DOMAIN-CONTAINING PROTEIN"/>
    <property type="match status" value="1"/>
</dbReference>
<evidence type="ECO:0000313" key="4">
    <source>
        <dbReference type="Proteomes" id="UP000076532"/>
    </source>
</evidence>
<feature type="compositionally biased region" description="Polar residues" evidence="1">
    <location>
        <begin position="43"/>
        <end position="52"/>
    </location>
</feature>
<dbReference type="STRING" id="436010.A0A166SCN2"/>
<dbReference type="PANTHER" id="PTHR33840">
    <property type="match status" value="1"/>
</dbReference>
<feature type="compositionally biased region" description="Basic and acidic residues" evidence="1">
    <location>
        <begin position="298"/>
        <end position="320"/>
    </location>
</feature>
<feature type="compositionally biased region" description="Pro residues" evidence="1">
    <location>
        <begin position="1"/>
        <end position="15"/>
    </location>
</feature>
<feature type="compositionally biased region" description="Polar residues" evidence="1">
    <location>
        <begin position="327"/>
        <end position="344"/>
    </location>
</feature>
<dbReference type="Proteomes" id="UP000076532">
    <property type="component" value="Unassembled WGS sequence"/>
</dbReference>
<proteinExistence type="predicted"/>